<protein>
    <submittedName>
        <fullName evidence="2">Uncharacterized protein</fullName>
    </submittedName>
</protein>
<evidence type="ECO:0000313" key="4">
    <source>
        <dbReference type="EMBL" id="NNI77964.1"/>
    </source>
</evidence>
<dbReference type="Proteomes" id="UP000540079">
    <property type="component" value="Unassembled WGS sequence"/>
</dbReference>
<organism evidence="2">
    <name type="scientific">Pasteurella multocida</name>
    <dbReference type="NCBI Taxonomy" id="747"/>
    <lineage>
        <taxon>Bacteria</taxon>
        <taxon>Pseudomonadati</taxon>
        <taxon>Pseudomonadota</taxon>
        <taxon>Gammaproteobacteria</taxon>
        <taxon>Pasteurellales</taxon>
        <taxon>Pasteurellaceae</taxon>
        <taxon>Pasteurella</taxon>
    </lineage>
</organism>
<dbReference type="EMBL" id="MG023086">
    <property type="protein sequence ID" value="AWW87190.1"/>
    <property type="molecule type" value="Genomic_DNA"/>
</dbReference>
<reference evidence="4 5" key="2">
    <citation type="journal article" date="2018" name="Front. Microbiol.">
        <title>Genetic and Phylogenetic Characteristics of Pasteurella multocida Isolates From Different Host Species.</title>
        <authorList>
            <person name="Peng Z."/>
            <person name="Liang W."/>
            <person name="Wang F."/>
            <person name="Xu Z."/>
            <person name="Xie Z."/>
            <person name="Lian Z."/>
            <person name="Hua L."/>
            <person name="Zhou R."/>
            <person name="Chen H."/>
            <person name="Wu B."/>
        </authorList>
    </citation>
    <scope>NUCLEOTIDE SEQUENCE [LARGE SCALE GENOMIC DNA]</scope>
    <source>
        <strain evidence="4 5">HNA06</strain>
    </source>
</reference>
<dbReference type="KEGG" id="pmul:DR93_1403"/>
<dbReference type="AlphaFoldDB" id="A0A2Z4K3U5"/>
<evidence type="ECO:0000313" key="3">
    <source>
        <dbReference type="EMBL" id="AWW87190.1"/>
    </source>
</evidence>
<gene>
    <name evidence="4" type="ORF">C2800_00725</name>
</gene>
<evidence type="ECO:0000313" key="5">
    <source>
        <dbReference type="Proteomes" id="UP000540079"/>
    </source>
</evidence>
<dbReference type="RefSeq" id="WP_025248437.1">
    <property type="nucleotide sequence ID" value="NZ_CP008918.1"/>
</dbReference>
<dbReference type="EMBL" id="MG023085">
    <property type="protein sequence ID" value="AWW87142.1"/>
    <property type="molecule type" value="Genomic_DNA"/>
</dbReference>
<sequence length="175" mass="20800">MSMKIKGNNNVQVHFNEFNINTIFSDQQCHGNQQIDLTLFTDKQLKDVKRKLRNERIKILFSALSQKDIKRVFFGYFIFIFILNCIPRFSNEYDVELSSFVLNIGIAVGIFGAFILWASWLCKKMSFSNKAIDVLFKVNQRKQDIIEKELQRRFNEYWARKCGIKKDILEYFDND</sequence>
<name>A0A2Z4K3U5_PASMD</name>
<feature type="transmembrane region" description="Helical" evidence="1">
    <location>
        <begin position="101"/>
        <end position="122"/>
    </location>
</feature>
<keyword evidence="1" id="KW-0472">Membrane</keyword>
<keyword evidence="1" id="KW-1133">Transmembrane helix</keyword>
<dbReference type="EMBL" id="PPVL01000001">
    <property type="protein sequence ID" value="NNI77964.1"/>
    <property type="molecule type" value="Genomic_DNA"/>
</dbReference>
<evidence type="ECO:0000256" key="1">
    <source>
        <dbReference type="SAM" id="Phobius"/>
    </source>
</evidence>
<accession>A0A2Z4K3U5</accession>
<proteinExistence type="predicted"/>
<feature type="transmembrane region" description="Helical" evidence="1">
    <location>
        <begin position="72"/>
        <end position="89"/>
    </location>
</feature>
<keyword evidence="1" id="KW-0812">Transmembrane</keyword>
<reference evidence="2" key="1">
    <citation type="submission" date="2017-09" db="EMBL/GenBank/DDBJ databases">
        <title>Pathogenic variability among Pasteurella multocida A isolates from Brazilian pig farms.</title>
        <authorList>
            <person name="Oliveira J.X."/>
            <person name="Mores M.A.Z."/>
            <person name="Rebellato R."/>
            <person name="Kich J.D."/>
            <person name="Cantao M.E."/>
            <person name="Klein C.S."/>
            <person name="Guedes R.M."/>
            <person name="Coldebella A."/>
            <person name="Barcellos D.E.S.N."/>
            <person name="Mores N."/>
        </authorList>
    </citation>
    <scope>NUCLEOTIDE SEQUENCE</scope>
    <source>
        <strain evidence="2">BRMSA 1199</strain>
        <strain evidence="3">BRMSA 1201</strain>
    </source>
</reference>
<evidence type="ECO:0000313" key="2">
    <source>
        <dbReference type="EMBL" id="AWW87142.1"/>
    </source>
</evidence>